<accession>A0A554VFL6</accession>
<dbReference type="AlphaFoldDB" id="A0A554VFL6"/>
<dbReference type="OrthoDB" id="1466882at2"/>
<sequence length="252" mass="28674">MVKYILSFLLLTSIQIFGQSETLKGKIIADSIQGYAINIVNYTKAIGTTNDENGFFEMPASVGDSIVFSSVQYQTRSIVVTLEQLDKEQRISVVLYPVVQLLEQVKVSNIELSGHLDKDVGAVELQPFVDNQILGLPFSDKPQPTKTERRIYTAKSGILDRPLNYLNGTLKKLKKIKALEDLQQIVQKGTTTFSTTFFVEELALPEELITDFVYYCAKDDYFNNLLENSKRLTLLEFFQKKAKSYKKHKELH</sequence>
<proteinExistence type="predicted"/>
<comment type="caution">
    <text evidence="1">The sequence shown here is derived from an EMBL/GenBank/DDBJ whole genome shotgun (WGS) entry which is preliminary data.</text>
</comment>
<protein>
    <recommendedName>
        <fullName evidence="3">Carboxypeptidase-like regulatory domain-containing protein</fullName>
    </recommendedName>
</protein>
<dbReference type="InterPro" id="IPR008969">
    <property type="entry name" value="CarboxyPept-like_regulatory"/>
</dbReference>
<evidence type="ECO:0000313" key="2">
    <source>
        <dbReference type="Proteomes" id="UP000318833"/>
    </source>
</evidence>
<dbReference type="EMBL" id="VLNR01000051">
    <property type="protein sequence ID" value="TSE06020.1"/>
    <property type="molecule type" value="Genomic_DNA"/>
</dbReference>
<gene>
    <name evidence="1" type="ORF">FOF46_20925</name>
</gene>
<reference evidence="1 2" key="1">
    <citation type="submission" date="2019-07" db="EMBL/GenBank/DDBJ databases">
        <title>The draft genome sequence of Aquimarina algiphila M91.</title>
        <authorList>
            <person name="Meng X."/>
        </authorList>
    </citation>
    <scope>NUCLEOTIDE SEQUENCE [LARGE SCALE GENOMIC DNA]</scope>
    <source>
        <strain evidence="1 2">M91</strain>
    </source>
</reference>
<dbReference type="Proteomes" id="UP000318833">
    <property type="component" value="Unassembled WGS sequence"/>
</dbReference>
<evidence type="ECO:0008006" key="3">
    <source>
        <dbReference type="Google" id="ProtNLM"/>
    </source>
</evidence>
<keyword evidence="2" id="KW-1185">Reference proteome</keyword>
<dbReference type="RefSeq" id="WP_109434700.1">
    <property type="nucleotide sequence ID" value="NZ_CANMIK010000059.1"/>
</dbReference>
<name>A0A554VFL6_9FLAO</name>
<dbReference type="SUPFAM" id="SSF49464">
    <property type="entry name" value="Carboxypeptidase regulatory domain-like"/>
    <property type="match status" value="1"/>
</dbReference>
<evidence type="ECO:0000313" key="1">
    <source>
        <dbReference type="EMBL" id="TSE06020.1"/>
    </source>
</evidence>
<organism evidence="1 2">
    <name type="scientific">Aquimarina algiphila</name>
    <dbReference type="NCBI Taxonomy" id="2047982"/>
    <lineage>
        <taxon>Bacteria</taxon>
        <taxon>Pseudomonadati</taxon>
        <taxon>Bacteroidota</taxon>
        <taxon>Flavobacteriia</taxon>
        <taxon>Flavobacteriales</taxon>
        <taxon>Flavobacteriaceae</taxon>
        <taxon>Aquimarina</taxon>
    </lineage>
</organism>